<name>A0AB38G706_9STRE</name>
<evidence type="ECO:0000313" key="1">
    <source>
        <dbReference type="EMBL" id="SQF42995.1"/>
    </source>
</evidence>
<protein>
    <submittedName>
        <fullName evidence="1">NADPH-dependent FMN reductase</fullName>
    </submittedName>
</protein>
<evidence type="ECO:0000313" key="2">
    <source>
        <dbReference type="Proteomes" id="UP000248954"/>
    </source>
</evidence>
<accession>A0AB38G706</accession>
<dbReference type="EMBL" id="LS483348">
    <property type="protein sequence ID" value="SQF42995.1"/>
    <property type="molecule type" value="Genomic_DNA"/>
</dbReference>
<organism evidence="1 2">
    <name type="scientific">Streptococcus lutetiensis</name>
    <dbReference type="NCBI Taxonomy" id="150055"/>
    <lineage>
        <taxon>Bacteria</taxon>
        <taxon>Bacillati</taxon>
        <taxon>Bacillota</taxon>
        <taxon>Bacilli</taxon>
        <taxon>Lactobacillales</taxon>
        <taxon>Streptococcaceae</taxon>
        <taxon>Streptococcus</taxon>
    </lineage>
</organism>
<sequence>MAKHFADVADIELLEIKDLPAFNEPEDKIAPAVVAVFAQKIASVDGGYHRYT</sequence>
<dbReference type="AlphaFoldDB" id="A0AB38G706"/>
<gene>
    <name evidence="1" type="ORF">NCTC8738_01822</name>
</gene>
<dbReference type="Proteomes" id="UP000248954">
    <property type="component" value="Chromosome 1"/>
</dbReference>
<reference evidence="1 2" key="1">
    <citation type="submission" date="2018-06" db="EMBL/GenBank/DDBJ databases">
        <authorList>
            <consortium name="Pathogen Informatics"/>
            <person name="Doyle S."/>
        </authorList>
    </citation>
    <scope>NUCLEOTIDE SEQUENCE [LARGE SCALE GENOMIC DNA]</scope>
    <source>
        <strain evidence="1 2">NCTC8738</strain>
    </source>
</reference>
<proteinExistence type="predicted"/>